<dbReference type="AlphaFoldDB" id="A0AAV9Z311"/>
<protein>
    <submittedName>
        <fullName evidence="3">Uncharacterized protein</fullName>
    </submittedName>
</protein>
<gene>
    <name evidence="3" type="ORF">R3P38DRAFT_3150423</name>
</gene>
<keyword evidence="2" id="KW-0472">Membrane</keyword>
<reference evidence="3 4" key="1">
    <citation type="journal article" date="2024" name="J Genomics">
        <title>Draft genome sequencing and assembly of Favolaschia claudopus CIRM-BRFM 2984 isolated from oak limbs.</title>
        <authorList>
            <person name="Navarro D."/>
            <person name="Drula E."/>
            <person name="Chaduli D."/>
            <person name="Cazenave R."/>
            <person name="Ahrendt S."/>
            <person name="Wang J."/>
            <person name="Lipzen A."/>
            <person name="Daum C."/>
            <person name="Barry K."/>
            <person name="Grigoriev I.V."/>
            <person name="Favel A."/>
            <person name="Rosso M.N."/>
            <person name="Martin F."/>
        </authorList>
    </citation>
    <scope>NUCLEOTIDE SEQUENCE [LARGE SCALE GENOMIC DNA]</scope>
    <source>
        <strain evidence="3 4">CIRM-BRFM 2984</strain>
    </source>
</reference>
<evidence type="ECO:0000256" key="2">
    <source>
        <dbReference type="SAM" id="Phobius"/>
    </source>
</evidence>
<comment type="caution">
    <text evidence="3">The sequence shown here is derived from an EMBL/GenBank/DDBJ whole genome shotgun (WGS) entry which is preliminary data.</text>
</comment>
<keyword evidence="4" id="KW-1185">Reference proteome</keyword>
<sequence length="283" mass="29864">MNCRQALFSRYHQCIRSSIDFPREGIFAPGFLRLIMAAVVNHQFFALISPINLPLSMLTRFAVLPAFICLAGYTALAAPVSMLVRSVLPLYLYTSAKRIQTLPLISLQSARKNIVNNGNINNGQVVPNGVDGNVKQVSNGNGGNVNVGGGNVQQSSTNNGNGSGGAASGNLSQDDIAALLKSLGIRAVDDAAADDAATTAATDDTDDTDFEVNGQETDQAGFLKALEAIKAQQVGPDSTTSPLSCSCDDCLRVVSQILALTPSSRLSEVETMRYVPCLESYSS</sequence>
<accession>A0AAV9Z311</accession>
<proteinExistence type="predicted"/>
<evidence type="ECO:0000313" key="4">
    <source>
        <dbReference type="Proteomes" id="UP001362999"/>
    </source>
</evidence>
<name>A0AAV9Z311_9AGAR</name>
<evidence type="ECO:0000313" key="3">
    <source>
        <dbReference type="EMBL" id="KAK6967083.1"/>
    </source>
</evidence>
<dbReference type="Proteomes" id="UP001362999">
    <property type="component" value="Unassembled WGS sequence"/>
</dbReference>
<organism evidence="3 4">
    <name type="scientific">Favolaschia claudopus</name>
    <dbReference type="NCBI Taxonomy" id="2862362"/>
    <lineage>
        <taxon>Eukaryota</taxon>
        <taxon>Fungi</taxon>
        <taxon>Dikarya</taxon>
        <taxon>Basidiomycota</taxon>
        <taxon>Agaricomycotina</taxon>
        <taxon>Agaricomycetes</taxon>
        <taxon>Agaricomycetidae</taxon>
        <taxon>Agaricales</taxon>
        <taxon>Marasmiineae</taxon>
        <taxon>Mycenaceae</taxon>
        <taxon>Favolaschia</taxon>
    </lineage>
</organism>
<dbReference type="EMBL" id="JAWWNJ010000244">
    <property type="protein sequence ID" value="KAK6967083.1"/>
    <property type="molecule type" value="Genomic_DNA"/>
</dbReference>
<feature type="region of interest" description="Disordered" evidence="1">
    <location>
        <begin position="137"/>
        <end position="168"/>
    </location>
</feature>
<keyword evidence="2" id="KW-0812">Transmembrane</keyword>
<feature type="transmembrane region" description="Helical" evidence="2">
    <location>
        <begin position="63"/>
        <end position="88"/>
    </location>
</feature>
<evidence type="ECO:0000256" key="1">
    <source>
        <dbReference type="SAM" id="MobiDB-lite"/>
    </source>
</evidence>
<feature type="transmembrane region" description="Helical" evidence="2">
    <location>
        <begin position="31"/>
        <end position="51"/>
    </location>
</feature>
<keyword evidence="2" id="KW-1133">Transmembrane helix</keyword>
<feature type="compositionally biased region" description="Gly residues" evidence="1">
    <location>
        <begin position="140"/>
        <end position="151"/>
    </location>
</feature>